<keyword evidence="1" id="KW-0147">Chitin-binding</keyword>
<organism evidence="5 6">
    <name type="scientific">Aureobasidium melanogenum</name>
    <name type="common">Aureobasidium pullulans var. melanogenum</name>
    <dbReference type="NCBI Taxonomy" id="46634"/>
    <lineage>
        <taxon>Eukaryota</taxon>
        <taxon>Fungi</taxon>
        <taxon>Dikarya</taxon>
        <taxon>Ascomycota</taxon>
        <taxon>Pezizomycotina</taxon>
        <taxon>Dothideomycetes</taxon>
        <taxon>Dothideomycetidae</taxon>
        <taxon>Dothideales</taxon>
        <taxon>Saccotheciaceae</taxon>
        <taxon>Aureobasidium</taxon>
    </lineage>
</organism>
<gene>
    <name evidence="5" type="ORF">KCV03_g10026</name>
</gene>
<reference evidence="5" key="1">
    <citation type="journal article" date="2021" name="J Fungi (Basel)">
        <title>Virulence traits and population genomics of the black yeast Aureobasidium melanogenum.</title>
        <authorList>
            <person name="Cernosa A."/>
            <person name="Sun X."/>
            <person name="Gostincar C."/>
            <person name="Fang C."/>
            <person name="Gunde-Cimerman N."/>
            <person name="Song Z."/>
        </authorList>
    </citation>
    <scope>NUCLEOTIDE SEQUENCE</scope>
    <source>
        <strain evidence="5">EXF-8016</strain>
    </source>
</reference>
<comment type="caution">
    <text evidence="5">The sequence shown here is derived from an EMBL/GenBank/DDBJ whole genome shotgun (WGS) entry which is preliminary data.</text>
</comment>
<evidence type="ECO:0000313" key="5">
    <source>
        <dbReference type="EMBL" id="KAH0210499.1"/>
    </source>
</evidence>
<dbReference type="SUPFAM" id="SSF54106">
    <property type="entry name" value="LysM domain"/>
    <property type="match status" value="2"/>
</dbReference>
<evidence type="ECO:0000256" key="1">
    <source>
        <dbReference type="ARBA" id="ARBA00022669"/>
    </source>
</evidence>
<dbReference type="Proteomes" id="UP000767238">
    <property type="component" value="Unassembled WGS sequence"/>
</dbReference>
<evidence type="ECO:0000259" key="4">
    <source>
        <dbReference type="PROSITE" id="PS51782"/>
    </source>
</evidence>
<dbReference type="Pfam" id="PF01476">
    <property type="entry name" value="LysM"/>
    <property type="match status" value="2"/>
</dbReference>
<keyword evidence="2" id="KW-0843">Virulence</keyword>
<dbReference type="CDD" id="cd00118">
    <property type="entry name" value="LysM"/>
    <property type="match status" value="2"/>
</dbReference>
<feature type="domain" description="LysM" evidence="4">
    <location>
        <begin position="125"/>
        <end position="173"/>
    </location>
</feature>
<feature type="non-terminal residue" evidence="5">
    <location>
        <position position="487"/>
    </location>
</feature>
<reference evidence="5" key="2">
    <citation type="submission" date="2021-08" db="EMBL/GenBank/DDBJ databases">
        <authorList>
            <person name="Gostincar C."/>
            <person name="Sun X."/>
            <person name="Song Z."/>
            <person name="Gunde-Cimerman N."/>
        </authorList>
    </citation>
    <scope>NUCLEOTIDE SEQUENCE</scope>
    <source>
        <strain evidence="5">EXF-8016</strain>
    </source>
</reference>
<feature type="domain" description="LysM" evidence="4">
    <location>
        <begin position="213"/>
        <end position="259"/>
    </location>
</feature>
<dbReference type="InterPro" id="IPR036779">
    <property type="entry name" value="LysM_dom_sf"/>
</dbReference>
<dbReference type="InterPro" id="IPR052210">
    <property type="entry name" value="LysM1-like"/>
</dbReference>
<dbReference type="InterPro" id="IPR018392">
    <property type="entry name" value="LysM"/>
</dbReference>
<feature type="region of interest" description="Disordered" evidence="3">
    <location>
        <begin position="184"/>
        <end position="204"/>
    </location>
</feature>
<dbReference type="PROSITE" id="PS51782">
    <property type="entry name" value="LYSM"/>
    <property type="match status" value="2"/>
</dbReference>
<dbReference type="SMART" id="SM00257">
    <property type="entry name" value="LysM"/>
    <property type="match status" value="2"/>
</dbReference>
<sequence>MSCSDCWLGVQALQLGDPLGYDYEMASDFAALKASCTVSGYTYASPTVYALNATEIDSVARKFTNPPSCTGSYILKVGENCHSVAKNLSVSSYSMLNANGLDIYCQMFEAVANRNLSLCSPPTCTTHTWDRFDTCNDVASQYNISLAHFLAWNPNFNSICRNSIIWAGFQVCVSLPGGAKEPWASTNSTPSTGTSSAIPAPTNSFPGSRKCGRWYTVKSGDNCGKLSVAFGITLSDFFFLNPEVYSNCTTLLLDVAYCVSPVGDIATYSGYSALPTLSISVPPATFPDVNAAIPSVTNHPNPDFEPHRLPMAPGTVQDCLSYANYDDYSGIVGVNSCTRVTSAFRIDSTNLIEWNPSLSKDETDCALQPGYSYCVQRTKRSPVRTKHCIPVKPSQIMRGTHSRCNCYTTVWGFDVDDVDCQSVAEDAKIKLSKLIRYNSWLKSDCDRALFADIGETEHRAVCIGINSTAPQSSGTTTTSTSRPATPT</sequence>
<accession>A0A9P8K3S6</accession>
<proteinExistence type="predicted"/>
<feature type="compositionally biased region" description="Low complexity" evidence="3">
    <location>
        <begin position="185"/>
        <end position="196"/>
    </location>
</feature>
<dbReference type="PANTHER" id="PTHR34997">
    <property type="entry name" value="AM15"/>
    <property type="match status" value="1"/>
</dbReference>
<dbReference type="OrthoDB" id="5985073at2759"/>
<protein>
    <recommendedName>
        <fullName evidence="4">LysM domain-containing protein</fullName>
    </recommendedName>
</protein>
<name>A0A9P8K3S6_AURME</name>
<evidence type="ECO:0000313" key="6">
    <source>
        <dbReference type="Proteomes" id="UP000767238"/>
    </source>
</evidence>
<dbReference type="PANTHER" id="PTHR34997:SF1">
    <property type="entry name" value="PEPTIDOGLYCAN-BINDING LYSIN DOMAIN"/>
    <property type="match status" value="1"/>
</dbReference>
<evidence type="ECO:0000256" key="2">
    <source>
        <dbReference type="ARBA" id="ARBA00023026"/>
    </source>
</evidence>
<dbReference type="AlphaFoldDB" id="A0A9P8K3S6"/>
<evidence type="ECO:0000256" key="3">
    <source>
        <dbReference type="SAM" id="MobiDB-lite"/>
    </source>
</evidence>
<dbReference type="EMBL" id="JAHFYH010000166">
    <property type="protein sequence ID" value="KAH0210499.1"/>
    <property type="molecule type" value="Genomic_DNA"/>
</dbReference>
<dbReference type="GO" id="GO:0008061">
    <property type="term" value="F:chitin binding"/>
    <property type="evidence" value="ECO:0007669"/>
    <property type="project" value="UniProtKB-KW"/>
</dbReference>
<dbReference type="Gene3D" id="3.10.350.10">
    <property type="entry name" value="LysM domain"/>
    <property type="match status" value="3"/>
</dbReference>